<protein>
    <recommendedName>
        <fullName evidence="3">RING-type domain-containing protein</fullName>
    </recommendedName>
</protein>
<dbReference type="SUPFAM" id="SSF57850">
    <property type="entry name" value="RING/U-box"/>
    <property type="match status" value="1"/>
</dbReference>
<evidence type="ECO:0000256" key="2">
    <source>
        <dbReference type="SAM" id="Phobius"/>
    </source>
</evidence>
<feature type="transmembrane region" description="Helical" evidence="2">
    <location>
        <begin position="194"/>
        <end position="218"/>
    </location>
</feature>
<keyword evidence="2" id="KW-0472">Membrane</keyword>
<keyword evidence="5" id="KW-1185">Reference proteome</keyword>
<dbReference type="Gene3D" id="3.30.40.10">
    <property type="entry name" value="Zinc/RING finger domain, C3HC4 (zinc finger)"/>
    <property type="match status" value="1"/>
</dbReference>
<dbReference type="Proteomes" id="UP000800093">
    <property type="component" value="Unassembled WGS sequence"/>
</dbReference>
<organism evidence="4 5">
    <name type="scientific">Lojkania enalia</name>
    <dbReference type="NCBI Taxonomy" id="147567"/>
    <lineage>
        <taxon>Eukaryota</taxon>
        <taxon>Fungi</taxon>
        <taxon>Dikarya</taxon>
        <taxon>Ascomycota</taxon>
        <taxon>Pezizomycotina</taxon>
        <taxon>Dothideomycetes</taxon>
        <taxon>Pleosporomycetidae</taxon>
        <taxon>Pleosporales</taxon>
        <taxon>Pleosporales incertae sedis</taxon>
        <taxon>Lojkania</taxon>
    </lineage>
</organism>
<dbReference type="EMBL" id="ML986618">
    <property type="protein sequence ID" value="KAF2264143.1"/>
    <property type="molecule type" value="Genomic_DNA"/>
</dbReference>
<feature type="domain" description="RING-type" evidence="3">
    <location>
        <begin position="32"/>
        <end position="87"/>
    </location>
</feature>
<keyword evidence="1" id="KW-0862">Zinc</keyword>
<dbReference type="OrthoDB" id="5600418at2759"/>
<dbReference type="AlphaFoldDB" id="A0A9P4K8Q0"/>
<evidence type="ECO:0000259" key="3">
    <source>
        <dbReference type="PROSITE" id="PS50089"/>
    </source>
</evidence>
<comment type="caution">
    <text evidence="4">The sequence shown here is derived from an EMBL/GenBank/DDBJ whole genome shotgun (WGS) entry which is preliminary data.</text>
</comment>
<accession>A0A9P4K8Q0</accession>
<reference evidence="5" key="1">
    <citation type="journal article" date="2020" name="Stud. Mycol.">
        <title>101 Dothideomycetes genomes: A test case for predicting lifestyles and emergence of pathogens.</title>
        <authorList>
            <person name="Haridas S."/>
            <person name="Albert R."/>
            <person name="Binder M."/>
            <person name="Bloem J."/>
            <person name="LaButti K."/>
            <person name="Salamov A."/>
            <person name="Andreopoulos B."/>
            <person name="Baker S."/>
            <person name="Barry K."/>
            <person name="Bills G."/>
            <person name="Bluhm B."/>
            <person name="Cannon C."/>
            <person name="Castanera R."/>
            <person name="Culley D."/>
            <person name="Daum C."/>
            <person name="Ezra D."/>
            <person name="Gonzalez J."/>
            <person name="Henrissat B."/>
            <person name="Kuo A."/>
            <person name="Liang C."/>
            <person name="Lipzen A."/>
            <person name="Lutzoni F."/>
            <person name="Magnuson J."/>
            <person name="Mondo S."/>
            <person name="Nolan M."/>
            <person name="Ohm R."/>
            <person name="Pangilinan J."/>
            <person name="Park H.-J."/>
            <person name="Ramirez L."/>
            <person name="Alfaro M."/>
            <person name="Sun H."/>
            <person name="Tritt A."/>
            <person name="Yoshinaga Y."/>
            <person name="Zwiers L.-H."/>
            <person name="Turgeon B."/>
            <person name="Goodwin S."/>
            <person name="Spatafora J."/>
            <person name="Crous P."/>
            <person name="Grigoriev I."/>
        </authorList>
    </citation>
    <scope>NUCLEOTIDE SEQUENCE [LARGE SCALE GENOMIC DNA]</scope>
    <source>
        <strain evidence="5">CBS 304.66</strain>
    </source>
</reference>
<dbReference type="InterPro" id="IPR013083">
    <property type="entry name" value="Znf_RING/FYVE/PHD"/>
</dbReference>
<dbReference type="InterPro" id="IPR001841">
    <property type="entry name" value="Znf_RING"/>
</dbReference>
<keyword evidence="1" id="KW-0863">Zinc-finger</keyword>
<evidence type="ECO:0000313" key="4">
    <source>
        <dbReference type="EMBL" id="KAF2264143.1"/>
    </source>
</evidence>
<proteinExistence type="predicted"/>
<feature type="transmembrane region" description="Helical" evidence="2">
    <location>
        <begin position="156"/>
        <end position="182"/>
    </location>
</feature>
<keyword evidence="1" id="KW-0479">Metal-binding</keyword>
<dbReference type="GO" id="GO:0008270">
    <property type="term" value="F:zinc ion binding"/>
    <property type="evidence" value="ECO:0007669"/>
    <property type="project" value="UniProtKB-KW"/>
</dbReference>
<dbReference type="Pfam" id="PF13639">
    <property type="entry name" value="zf-RING_2"/>
    <property type="match status" value="1"/>
</dbReference>
<name>A0A9P4K8Q0_9PLEO</name>
<dbReference type="PROSITE" id="PS50089">
    <property type="entry name" value="ZF_RING_2"/>
    <property type="match status" value="1"/>
</dbReference>
<sequence>MEYTLHEILFEGSHSLKYAVIPYFALRHLDECFICRRKYGTLDDLSNSNEQVEYAVKLFPCEHIVGYDCIMEWVRSSSSPATCPYCRAVLTFLEKELSLHMKLLILITKTWLFKCHDASHAEFHNIYLFDGNSSGLVAARNRELTFKPAFKIWLEWLAVGITLQFSWEGGFVHLIAFVLYVLFHVNPGPIERFFLLSVAIRSIFLAVIGAWILLVLLYESKQKRLCTKQVGPVKRGFEDAFIALTLRE</sequence>
<gene>
    <name evidence="4" type="ORF">CC78DRAFT_580649</name>
</gene>
<evidence type="ECO:0000256" key="1">
    <source>
        <dbReference type="PROSITE-ProRule" id="PRU00175"/>
    </source>
</evidence>
<evidence type="ECO:0000313" key="5">
    <source>
        <dbReference type="Proteomes" id="UP000800093"/>
    </source>
</evidence>
<keyword evidence="2" id="KW-1133">Transmembrane helix</keyword>
<keyword evidence="2" id="KW-0812">Transmembrane</keyword>